<dbReference type="InterPro" id="IPR012337">
    <property type="entry name" value="RNaseH-like_sf"/>
</dbReference>
<dbReference type="AlphaFoldDB" id="A0A450VER4"/>
<organism evidence="1">
    <name type="scientific">Candidatus Kentrum eta</name>
    <dbReference type="NCBI Taxonomy" id="2126337"/>
    <lineage>
        <taxon>Bacteria</taxon>
        <taxon>Pseudomonadati</taxon>
        <taxon>Pseudomonadota</taxon>
        <taxon>Gammaproteobacteria</taxon>
        <taxon>Candidatus Kentrum</taxon>
    </lineage>
</organism>
<evidence type="ECO:0000313" key="1">
    <source>
        <dbReference type="EMBL" id="VFK03264.1"/>
    </source>
</evidence>
<sequence>MLSEPNSPRCRHLSEVMNISHDSANRFLHRETYSPQDLFKEATTGLNLKGGLLSVDDSVPDKPHSYKVAFVGYFWSGKHRRVVKGINLITLYYCDPDGRHQPVNYRIVDKSEGKTRNEYFREMLAEVPAWGLEPAYVTGDGWYSGVANLEEVRDHHPGFLSALESNRTVSVEKGT</sequence>
<dbReference type="SUPFAM" id="SSF53098">
    <property type="entry name" value="Ribonuclease H-like"/>
    <property type="match status" value="1"/>
</dbReference>
<dbReference type="EMBL" id="CAADFG010000314">
    <property type="protein sequence ID" value="VFK03264.1"/>
    <property type="molecule type" value="Genomic_DNA"/>
</dbReference>
<protein>
    <submittedName>
        <fullName evidence="1">Transposase DDE domain-containing protein</fullName>
    </submittedName>
</protein>
<reference evidence="1" key="1">
    <citation type="submission" date="2019-02" db="EMBL/GenBank/DDBJ databases">
        <authorList>
            <person name="Gruber-Vodicka R. H."/>
            <person name="Seah K. B. B."/>
        </authorList>
    </citation>
    <scope>NUCLEOTIDE SEQUENCE</scope>
    <source>
        <strain evidence="1">BECK_SA2B15</strain>
    </source>
</reference>
<gene>
    <name evidence="1" type="ORF">BECKH772A_GA0070896_103142</name>
</gene>
<name>A0A450VER4_9GAMM</name>
<accession>A0A450VER4</accession>
<proteinExistence type="predicted"/>